<keyword evidence="2" id="KW-1185">Reference proteome</keyword>
<comment type="caution">
    <text evidence="1">The sequence shown here is derived from an EMBL/GenBank/DDBJ whole genome shotgun (WGS) entry which is preliminary data.</text>
</comment>
<evidence type="ECO:0000313" key="1">
    <source>
        <dbReference type="EMBL" id="MBO9154925.1"/>
    </source>
</evidence>
<protein>
    <submittedName>
        <fullName evidence="1">Uncharacterized protein</fullName>
    </submittedName>
</protein>
<organism evidence="1 2">
    <name type="scientific">Chitinophaga chungangae</name>
    <dbReference type="NCBI Taxonomy" id="2821488"/>
    <lineage>
        <taxon>Bacteria</taxon>
        <taxon>Pseudomonadati</taxon>
        <taxon>Bacteroidota</taxon>
        <taxon>Chitinophagia</taxon>
        <taxon>Chitinophagales</taxon>
        <taxon>Chitinophagaceae</taxon>
        <taxon>Chitinophaga</taxon>
    </lineage>
</organism>
<gene>
    <name evidence="1" type="ORF">J7I43_22035</name>
</gene>
<dbReference type="Proteomes" id="UP000679126">
    <property type="component" value="Unassembled WGS sequence"/>
</dbReference>
<dbReference type="EMBL" id="JAGHKP010000004">
    <property type="protein sequence ID" value="MBO9154925.1"/>
    <property type="molecule type" value="Genomic_DNA"/>
</dbReference>
<reference evidence="2" key="1">
    <citation type="submission" date="2021-03" db="EMBL/GenBank/DDBJ databases">
        <title>Assistant Professor.</title>
        <authorList>
            <person name="Huq M.A."/>
        </authorList>
    </citation>
    <scope>NUCLEOTIDE SEQUENCE [LARGE SCALE GENOMIC DNA]</scope>
    <source>
        <strain evidence="2">MAH-28</strain>
    </source>
</reference>
<evidence type="ECO:0000313" key="2">
    <source>
        <dbReference type="Proteomes" id="UP000679126"/>
    </source>
</evidence>
<dbReference type="RefSeq" id="WP_209148036.1">
    <property type="nucleotide sequence ID" value="NZ_JAGHKP010000004.1"/>
</dbReference>
<name>A0ABS3YJR9_9BACT</name>
<sequence>MDILIDFDGINDSSKKEWLLRTLKLMGIGFQTIDRPQTVEEYNQELEEGEAEILRGNYITNEQLRKEVAKW</sequence>
<accession>A0ABS3YJR9</accession>
<proteinExistence type="predicted"/>